<sequence>MPEGPIKLEVDGSGYALLTLNRPLSLNALSAALCRTLSDSIDALAADPAVRVLILTGAGRAFCTGLDLKELEQGVPLSAFTGEFDPVRALGRFAGPVIGAVNGAAITGGFELALACDVLLAVPEACFSDTHARVGILPGWGLSQKLSRIVGPSRAKELAFSGNFMSAKEAVARGLVSRIVPAEGLLPEARCLAADMLSALPEMLPAYKRLIGDGYALPYGEALQLERERSARWGVQAAQEMNARRQALQRRGRHQAGTPEADRD</sequence>
<organism evidence="3 4">
    <name type="scientific">Noviherbaspirillum pedocola</name>
    <dbReference type="NCBI Taxonomy" id="2801341"/>
    <lineage>
        <taxon>Bacteria</taxon>
        <taxon>Pseudomonadati</taxon>
        <taxon>Pseudomonadota</taxon>
        <taxon>Betaproteobacteria</taxon>
        <taxon>Burkholderiales</taxon>
        <taxon>Oxalobacteraceae</taxon>
        <taxon>Noviherbaspirillum</taxon>
    </lineage>
</organism>
<evidence type="ECO:0000256" key="1">
    <source>
        <dbReference type="ARBA" id="ARBA00005254"/>
    </source>
</evidence>
<keyword evidence="4" id="KW-1185">Reference proteome</keyword>
<evidence type="ECO:0000256" key="2">
    <source>
        <dbReference type="SAM" id="MobiDB-lite"/>
    </source>
</evidence>
<dbReference type="RefSeq" id="WP_200598098.1">
    <property type="nucleotide sequence ID" value="NZ_JAEPBG010000025.1"/>
</dbReference>
<dbReference type="EMBL" id="JAEPBG010000025">
    <property type="protein sequence ID" value="MBK4738729.1"/>
    <property type="molecule type" value="Genomic_DNA"/>
</dbReference>
<dbReference type="Pfam" id="PF00378">
    <property type="entry name" value="ECH_1"/>
    <property type="match status" value="1"/>
</dbReference>
<dbReference type="SUPFAM" id="SSF52096">
    <property type="entry name" value="ClpP/crotonase"/>
    <property type="match status" value="1"/>
</dbReference>
<gene>
    <name evidence="3" type="ORF">JJB74_29305</name>
</gene>
<keyword evidence="3" id="KW-0456">Lyase</keyword>
<accession>A0A934WAE0</accession>
<evidence type="ECO:0000313" key="4">
    <source>
        <dbReference type="Proteomes" id="UP000622890"/>
    </source>
</evidence>
<proteinExistence type="inferred from homology"/>
<dbReference type="NCBIfam" id="NF004840">
    <property type="entry name" value="PRK06190.1"/>
    <property type="match status" value="1"/>
</dbReference>
<dbReference type="Gene3D" id="3.90.226.10">
    <property type="entry name" value="2-enoyl-CoA Hydratase, Chain A, domain 1"/>
    <property type="match status" value="1"/>
</dbReference>
<dbReference type="GO" id="GO:0004300">
    <property type="term" value="F:enoyl-CoA hydratase activity"/>
    <property type="evidence" value="ECO:0007669"/>
    <property type="project" value="UniProtKB-EC"/>
</dbReference>
<comment type="caution">
    <text evidence="3">The sequence shown here is derived from an EMBL/GenBank/DDBJ whole genome shotgun (WGS) entry which is preliminary data.</text>
</comment>
<dbReference type="CDD" id="cd06558">
    <property type="entry name" value="crotonase-like"/>
    <property type="match status" value="1"/>
</dbReference>
<feature type="region of interest" description="Disordered" evidence="2">
    <location>
        <begin position="244"/>
        <end position="264"/>
    </location>
</feature>
<dbReference type="Proteomes" id="UP000622890">
    <property type="component" value="Unassembled WGS sequence"/>
</dbReference>
<dbReference type="PANTHER" id="PTHR43802:SF1">
    <property type="entry name" value="IP11341P-RELATED"/>
    <property type="match status" value="1"/>
</dbReference>
<dbReference type="InterPro" id="IPR001753">
    <property type="entry name" value="Enoyl-CoA_hydra/iso"/>
</dbReference>
<dbReference type="PANTHER" id="PTHR43802">
    <property type="entry name" value="ENOYL-COA HYDRATASE"/>
    <property type="match status" value="1"/>
</dbReference>
<protein>
    <submittedName>
        <fullName evidence="3">Enoyl-CoA hydratase</fullName>
        <ecNumber evidence="3">4.2.1.17</ecNumber>
    </submittedName>
</protein>
<dbReference type="EC" id="4.2.1.17" evidence="3"/>
<comment type="similarity">
    <text evidence="1">Belongs to the enoyl-CoA hydratase/isomerase family.</text>
</comment>
<reference evidence="3" key="1">
    <citation type="submission" date="2021-01" db="EMBL/GenBank/DDBJ databases">
        <title>Genome sequence of strain Noviherbaspirillum sp. DKR-6.</title>
        <authorList>
            <person name="Chaudhary D.K."/>
        </authorList>
    </citation>
    <scope>NUCLEOTIDE SEQUENCE</scope>
    <source>
        <strain evidence="3">DKR-6</strain>
    </source>
</reference>
<dbReference type="AlphaFoldDB" id="A0A934WAE0"/>
<dbReference type="InterPro" id="IPR029045">
    <property type="entry name" value="ClpP/crotonase-like_dom_sf"/>
</dbReference>
<name>A0A934WAE0_9BURK</name>
<evidence type="ECO:0000313" key="3">
    <source>
        <dbReference type="EMBL" id="MBK4738729.1"/>
    </source>
</evidence>